<accession>S5Y9U8</accession>
<evidence type="ECO:0000256" key="3">
    <source>
        <dbReference type="ARBA" id="ARBA00022692"/>
    </source>
</evidence>
<evidence type="ECO:0000256" key="4">
    <source>
        <dbReference type="ARBA" id="ARBA00022989"/>
    </source>
</evidence>
<keyword evidence="8" id="KW-1185">Reference proteome</keyword>
<dbReference type="PANTHER" id="PTHR21716:SF64">
    <property type="entry name" value="AI-2 TRANSPORT PROTEIN TQSA"/>
    <property type="match status" value="1"/>
</dbReference>
<dbReference type="Pfam" id="PF01594">
    <property type="entry name" value="AI-2E_transport"/>
    <property type="match status" value="1"/>
</dbReference>
<dbReference type="RefSeq" id="WP_020949776.1">
    <property type="nucleotide sequence ID" value="NC_022041.1"/>
</dbReference>
<reference evidence="7 8" key="1">
    <citation type="journal article" date="2014" name="BMC Genomics">
        <title>Architecture and functions of a multipartite genome of the methylotrophic bacterium Paracoccus aminophilus JCM 7686, containing primary and secondary chromids.</title>
        <authorList>
            <person name="Dziewit L."/>
            <person name="Czarnecki J."/>
            <person name="Wibberg D."/>
            <person name="Radlinska M."/>
            <person name="Mrozek P."/>
            <person name="Szymczak M."/>
            <person name="Schluter A."/>
            <person name="Puhler A."/>
            <person name="Bartosik D."/>
        </authorList>
    </citation>
    <scope>NUCLEOTIDE SEQUENCE [LARGE SCALE GENOMIC DNA]</scope>
    <source>
        <strain evidence="7">JCM 7686</strain>
    </source>
</reference>
<dbReference type="AlphaFoldDB" id="S5Y9U8"/>
<evidence type="ECO:0000256" key="6">
    <source>
        <dbReference type="SAM" id="Phobius"/>
    </source>
</evidence>
<sequence>MESRDPVLRERLQTGFLGVVAFALILFLLVQAKFLLITLTIAIIIFSLTSDAITAFNRLKVPTWLATTLALVVIAVGLLWLTTTVVSQINEIVSTAISYSERVQKLIPDLIEWMGPKAQTVTETFVSSINLTGWIRSLASQTSNMISGAVMVLLYVGFMFTERVWFPIKIERLAGSPEQARKVRAIIFSIMRRVNRYLVVKTALSAATASLVWLVFRVAGLDLAGPIAMITFILNFIPTIGPIVATVVTVLLALAQTASPGETAAVGLACSVIQFLIGNIIEPMLLGQTLRMSSFGIVLSLAVWGAVWGLPGMFLSVPIMAAVMIISAHIPWLHPLAILLSREGFAEDGLGEEDQAAAREAELAAPRDLR</sequence>
<dbReference type="GO" id="GO:0055085">
    <property type="term" value="P:transmembrane transport"/>
    <property type="evidence" value="ECO:0007669"/>
    <property type="project" value="TreeGrafter"/>
</dbReference>
<comment type="similarity">
    <text evidence="2">Belongs to the autoinducer-2 exporter (AI-2E) (TC 2.A.86) family.</text>
</comment>
<feature type="transmembrane region" description="Helical" evidence="6">
    <location>
        <begin position="228"/>
        <end position="252"/>
    </location>
</feature>
<dbReference type="EMBL" id="CP006650">
    <property type="protein sequence ID" value="AGT08138.1"/>
    <property type="molecule type" value="Genomic_DNA"/>
</dbReference>
<evidence type="ECO:0000256" key="2">
    <source>
        <dbReference type="ARBA" id="ARBA00009773"/>
    </source>
</evidence>
<dbReference type="InterPro" id="IPR002549">
    <property type="entry name" value="AI-2E-like"/>
</dbReference>
<dbReference type="OrthoDB" id="9799225at2"/>
<feature type="transmembrane region" description="Helical" evidence="6">
    <location>
        <begin position="63"/>
        <end position="81"/>
    </location>
</feature>
<dbReference type="eggNOG" id="COG0628">
    <property type="taxonomic scope" value="Bacteria"/>
</dbReference>
<dbReference type="STRING" id="1367847.JCM7686_1029"/>
<gene>
    <name evidence="7" type="ORF">JCM7686_1029</name>
</gene>
<evidence type="ECO:0000313" key="8">
    <source>
        <dbReference type="Proteomes" id="UP000015480"/>
    </source>
</evidence>
<feature type="transmembrane region" description="Helical" evidence="6">
    <location>
        <begin position="12"/>
        <end position="30"/>
    </location>
</feature>
<dbReference type="GO" id="GO:0016020">
    <property type="term" value="C:membrane"/>
    <property type="evidence" value="ECO:0007669"/>
    <property type="project" value="UniProtKB-SubCell"/>
</dbReference>
<feature type="transmembrane region" description="Helical" evidence="6">
    <location>
        <begin position="198"/>
        <end position="216"/>
    </location>
</feature>
<keyword evidence="4 6" id="KW-1133">Transmembrane helix</keyword>
<evidence type="ECO:0000313" key="7">
    <source>
        <dbReference type="EMBL" id="AGT08138.1"/>
    </source>
</evidence>
<dbReference type="PATRIC" id="fig|1367847.3.peg.991"/>
<evidence type="ECO:0000256" key="5">
    <source>
        <dbReference type="ARBA" id="ARBA00023136"/>
    </source>
</evidence>
<name>S5Y9U8_PARAH</name>
<dbReference type="KEGG" id="pami:JCM7686_1029"/>
<organism evidence="7 8">
    <name type="scientific">Paracoccus aminophilus JCM 7686</name>
    <dbReference type="NCBI Taxonomy" id="1367847"/>
    <lineage>
        <taxon>Bacteria</taxon>
        <taxon>Pseudomonadati</taxon>
        <taxon>Pseudomonadota</taxon>
        <taxon>Alphaproteobacteria</taxon>
        <taxon>Rhodobacterales</taxon>
        <taxon>Paracoccaceae</taxon>
        <taxon>Paracoccus</taxon>
    </lineage>
</organism>
<proteinExistence type="inferred from homology"/>
<keyword evidence="5 6" id="KW-0472">Membrane</keyword>
<comment type="subcellular location">
    <subcellularLocation>
        <location evidence="1">Membrane</location>
        <topology evidence="1">Multi-pass membrane protein</topology>
    </subcellularLocation>
</comment>
<feature type="transmembrane region" description="Helical" evidence="6">
    <location>
        <begin position="145"/>
        <end position="166"/>
    </location>
</feature>
<protein>
    <submittedName>
        <fullName evidence="7">Permease</fullName>
    </submittedName>
</protein>
<feature type="transmembrane region" description="Helical" evidence="6">
    <location>
        <begin position="36"/>
        <end position="56"/>
    </location>
</feature>
<feature type="transmembrane region" description="Helical" evidence="6">
    <location>
        <begin position="264"/>
        <end position="281"/>
    </location>
</feature>
<dbReference type="Proteomes" id="UP000015480">
    <property type="component" value="Chromosome"/>
</dbReference>
<feature type="transmembrane region" description="Helical" evidence="6">
    <location>
        <begin position="301"/>
        <end position="326"/>
    </location>
</feature>
<dbReference type="HOGENOM" id="CLU_031275_0_0_5"/>
<dbReference type="PANTHER" id="PTHR21716">
    <property type="entry name" value="TRANSMEMBRANE PROTEIN"/>
    <property type="match status" value="1"/>
</dbReference>
<evidence type="ECO:0000256" key="1">
    <source>
        <dbReference type="ARBA" id="ARBA00004141"/>
    </source>
</evidence>
<keyword evidence="3 6" id="KW-0812">Transmembrane</keyword>